<dbReference type="OrthoDB" id="1585462at2759"/>
<dbReference type="GO" id="GO:0015250">
    <property type="term" value="F:water channel activity"/>
    <property type="evidence" value="ECO:0007669"/>
    <property type="project" value="InterPro"/>
</dbReference>
<sequence length="93" mass="9771">MWVFCTSTLEALTSVIASAIGVQGMAALFITTVLTFILHSVFSVNSDALGGANSNPTGTAAFYVAGIGHDSLNSMALRFPAQACFYILFPSQF</sequence>
<keyword evidence="3" id="KW-1133">Transmembrane helix</keyword>
<keyword evidence="2" id="KW-0677">Repeat</keyword>
<evidence type="ECO:0000256" key="1">
    <source>
        <dbReference type="ARBA" id="ARBA00022448"/>
    </source>
</evidence>
<keyword evidence="5" id="KW-1185">Reference proteome</keyword>
<accession>A0A834H2X2</accession>
<keyword evidence="1" id="KW-0813">Transport</keyword>
<evidence type="ECO:0000256" key="2">
    <source>
        <dbReference type="ARBA" id="ARBA00022737"/>
    </source>
</evidence>
<dbReference type="Proteomes" id="UP000626092">
    <property type="component" value="Unassembled WGS sequence"/>
</dbReference>
<reference evidence="4" key="1">
    <citation type="submission" date="2019-11" db="EMBL/GenBank/DDBJ databases">
        <authorList>
            <person name="Liu Y."/>
            <person name="Hou J."/>
            <person name="Li T.-Q."/>
            <person name="Guan C.-H."/>
            <person name="Wu X."/>
            <person name="Wu H.-Z."/>
            <person name="Ling F."/>
            <person name="Zhang R."/>
            <person name="Shi X.-G."/>
            <person name="Ren J.-P."/>
            <person name="Chen E.-F."/>
            <person name="Sun J.-M."/>
        </authorList>
    </citation>
    <scope>NUCLEOTIDE SEQUENCE</scope>
    <source>
        <strain evidence="4">Adult_tree_wgs_1</strain>
        <tissue evidence="4">Leaves</tissue>
    </source>
</reference>
<organism evidence="4 5">
    <name type="scientific">Rhododendron simsii</name>
    <name type="common">Sims's rhododendron</name>
    <dbReference type="NCBI Taxonomy" id="118357"/>
    <lineage>
        <taxon>Eukaryota</taxon>
        <taxon>Viridiplantae</taxon>
        <taxon>Streptophyta</taxon>
        <taxon>Embryophyta</taxon>
        <taxon>Tracheophyta</taxon>
        <taxon>Spermatophyta</taxon>
        <taxon>Magnoliopsida</taxon>
        <taxon>eudicotyledons</taxon>
        <taxon>Gunneridae</taxon>
        <taxon>Pentapetalae</taxon>
        <taxon>asterids</taxon>
        <taxon>Ericales</taxon>
        <taxon>Ericaceae</taxon>
        <taxon>Ericoideae</taxon>
        <taxon>Rhodoreae</taxon>
        <taxon>Rhododendron</taxon>
    </lineage>
</organism>
<name>A0A834H2X2_RHOSS</name>
<keyword evidence="3" id="KW-0812">Transmembrane</keyword>
<dbReference type="AlphaFoldDB" id="A0A834H2X2"/>
<dbReference type="InterPro" id="IPR044222">
    <property type="entry name" value="SIP1-1/2-like"/>
</dbReference>
<comment type="caution">
    <text evidence="4">The sequence shown here is derived from an EMBL/GenBank/DDBJ whole genome shotgun (WGS) entry which is preliminary data.</text>
</comment>
<proteinExistence type="predicted"/>
<feature type="transmembrane region" description="Helical" evidence="3">
    <location>
        <begin position="12"/>
        <end position="38"/>
    </location>
</feature>
<protein>
    <recommendedName>
        <fullName evidence="6">Aquaporin</fullName>
    </recommendedName>
</protein>
<keyword evidence="3" id="KW-0472">Membrane</keyword>
<dbReference type="PANTHER" id="PTHR46739">
    <property type="entry name" value="AQUAPORIN SIP1-1"/>
    <property type="match status" value="1"/>
</dbReference>
<evidence type="ECO:0000313" key="5">
    <source>
        <dbReference type="Proteomes" id="UP000626092"/>
    </source>
</evidence>
<gene>
    <name evidence="4" type="ORF">RHSIM_Rhsim04G0085100</name>
</gene>
<dbReference type="PANTHER" id="PTHR46739:SF3">
    <property type="entry name" value="AQUAPORIN SIP1-1"/>
    <property type="match status" value="1"/>
</dbReference>
<evidence type="ECO:0000256" key="3">
    <source>
        <dbReference type="SAM" id="Phobius"/>
    </source>
</evidence>
<evidence type="ECO:0008006" key="6">
    <source>
        <dbReference type="Google" id="ProtNLM"/>
    </source>
</evidence>
<dbReference type="EMBL" id="WJXA01000004">
    <property type="protein sequence ID" value="KAF7144500.1"/>
    <property type="molecule type" value="Genomic_DNA"/>
</dbReference>
<evidence type="ECO:0000313" key="4">
    <source>
        <dbReference type="EMBL" id="KAF7144500.1"/>
    </source>
</evidence>